<dbReference type="PANTHER" id="PTHR33371:SF16">
    <property type="entry name" value="MCE-FAMILY PROTEIN MCE3F"/>
    <property type="match status" value="1"/>
</dbReference>
<dbReference type="InterPro" id="IPR052336">
    <property type="entry name" value="MlaD_Phospholipid_Transporter"/>
</dbReference>
<dbReference type="InterPro" id="IPR003399">
    <property type="entry name" value="Mce/MlaD"/>
</dbReference>
<reference evidence="5 6" key="1">
    <citation type="submission" date="2018-09" db="EMBL/GenBank/DDBJ databases">
        <title>Nocardia yunnanensis sp. nov., an actinomycete isolated from a soil sample.</title>
        <authorList>
            <person name="Zhang J."/>
        </authorList>
    </citation>
    <scope>NUCLEOTIDE SEQUENCE [LARGE SCALE GENOMIC DNA]</scope>
    <source>
        <strain evidence="5 6">CFHS0054</strain>
    </source>
</reference>
<dbReference type="OrthoDB" id="3606263at2"/>
<dbReference type="Pfam" id="PF11887">
    <property type="entry name" value="Mce4_CUP1"/>
    <property type="match status" value="1"/>
</dbReference>
<dbReference type="PANTHER" id="PTHR33371">
    <property type="entry name" value="INTERMEMBRANE PHOSPHOLIPID TRANSPORT SYSTEM BINDING PROTEIN MLAD-RELATED"/>
    <property type="match status" value="1"/>
</dbReference>
<evidence type="ECO:0000259" key="4">
    <source>
        <dbReference type="Pfam" id="PF11887"/>
    </source>
</evidence>
<accession>A0A386ZHB4</accession>
<feature type="domain" description="Mce/MlaD" evidence="3">
    <location>
        <begin position="50"/>
        <end position="126"/>
    </location>
</feature>
<dbReference type="InterPro" id="IPR024516">
    <property type="entry name" value="Mce_C"/>
</dbReference>
<evidence type="ECO:0000313" key="6">
    <source>
        <dbReference type="Proteomes" id="UP000267164"/>
    </source>
</evidence>
<dbReference type="GO" id="GO:0005576">
    <property type="term" value="C:extracellular region"/>
    <property type="evidence" value="ECO:0007669"/>
    <property type="project" value="TreeGrafter"/>
</dbReference>
<feature type="transmembrane region" description="Helical" evidence="2">
    <location>
        <begin position="20"/>
        <end position="39"/>
    </location>
</feature>
<dbReference type="AlphaFoldDB" id="A0A386ZHB4"/>
<organism evidence="5 6">
    <name type="scientific">Nocardia yunnanensis</name>
    <dbReference type="NCBI Taxonomy" id="2382165"/>
    <lineage>
        <taxon>Bacteria</taxon>
        <taxon>Bacillati</taxon>
        <taxon>Actinomycetota</taxon>
        <taxon>Actinomycetes</taxon>
        <taxon>Mycobacteriales</taxon>
        <taxon>Nocardiaceae</taxon>
        <taxon>Nocardia</taxon>
    </lineage>
</organism>
<name>A0A386ZHB4_9NOCA</name>
<proteinExistence type="predicted"/>
<dbReference type="InterPro" id="IPR005693">
    <property type="entry name" value="Mce"/>
</dbReference>
<dbReference type="EMBL" id="CP032568">
    <property type="protein sequence ID" value="AYF75949.1"/>
    <property type="molecule type" value="Genomic_DNA"/>
</dbReference>
<keyword evidence="2" id="KW-0472">Membrane</keyword>
<keyword evidence="2" id="KW-0812">Transmembrane</keyword>
<dbReference type="Pfam" id="PF02470">
    <property type="entry name" value="MlaD"/>
    <property type="match status" value="1"/>
</dbReference>
<feature type="region of interest" description="Disordered" evidence="1">
    <location>
        <begin position="362"/>
        <end position="399"/>
    </location>
</feature>
<keyword evidence="2" id="KW-1133">Transmembrane helix</keyword>
<dbReference type="NCBIfam" id="TIGR00996">
    <property type="entry name" value="Mtu_fam_mce"/>
    <property type="match status" value="1"/>
</dbReference>
<evidence type="ECO:0000313" key="5">
    <source>
        <dbReference type="EMBL" id="AYF75949.1"/>
    </source>
</evidence>
<sequence length="399" mass="42659">MAVISGGGGRVNVLRGRKTLVGNLALVVLLLIGAGYLAFDIARVRRPGSTYAVTVQLDRSGGLQSGNDVTWRGYRVGSITSIELIDGGAGVAARAEIEDRYRIPADTDIHVGALSGAGEQYLDFRPHTDSAPYLRDGQVIRFDPGHISTPTPIWETLTNSNELIAQIDPDKYAVILDNLNTALSGGPDQLKGLIDGLSVATTGLDNRLPQTVSLIQNLRVIAGTTSHAQPDLGTLTRNSRVLVDQAAVAETELRRLLDDAPGQIAVADSILDRDMDPLERLANTMNAIVRAALLRLPALRALFPALVVGTSAMGVPAHDGEFYTIADAWPRPWCTYSSRPIPPFVASEATFGRWNYCDNPPADQQIRGSANAPRPDVPNNGADMPTGVDPNGRTLPPVR</sequence>
<evidence type="ECO:0000259" key="3">
    <source>
        <dbReference type="Pfam" id="PF02470"/>
    </source>
</evidence>
<evidence type="ECO:0000256" key="1">
    <source>
        <dbReference type="SAM" id="MobiDB-lite"/>
    </source>
</evidence>
<dbReference type="Proteomes" id="UP000267164">
    <property type="component" value="Chromosome"/>
</dbReference>
<keyword evidence="6" id="KW-1185">Reference proteome</keyword>
<evidence type="ECO:0000256" key="2">
    <source>
        <dbReference type="SAM" id="Phobius"/>
    </source>
</evidence>
<protein>
    <submittedName>
        <fullName evidence="5">MCE family protein</fullName>
    </submittedName>
</protein>
<dbReference type="KEGG" id="nyu:D7D52_21245"/>
<feature type="domain" description="Mammalian cell entry C-terminal" evidence="4">
    <location>
        <begin position="151"/>
        <end position="303"/>
    </location>
</feature>
<gene>
    <name evidence="5" type="ORF">D7D52_21245</name>
</gene>